<organism evidence="2 3">
    <name type="scientific">Aliikangiella maris</name>
    <dbReference type="NCBI Taxonomy" id="3162458"/>
    <lineage>
        <taxon>Bacteria</taxon>
        <taxon>Pseudomonadati</taxon>
        <taxon>Pseudomonadota</taxon>
        <taxon>Gammaproteobacteria</taxon>
        <taxon>Oceanospirillales</taxon>
        <taxon>Pleioneaceae</taxon>
        <taxon>Aliikangiella</taxon>
    </lineage>
</organism>
<dbReference type="EMBL" id="JBEVCJ010000011">
    <property type="protein sequence ID" value="MET1255595.1"/>
    <property type="molecule type" value="Genomic_DNA"/>
</dbReference>
<keyword evidence="3" id="KW-1185">Reference proteome</keyword>
<evidence type="ECO:0000313" key="3">
    <source>
        <dbReference type="Proteomes" id="UP001548189"/>
    </source>
</evidence>
<reference evidence="2 3" key="1">
    <citation type="submission" date="2024-06" db="EMBL/GenBank/DDBJ databases">
        <authorList>
            <person name="Li F."/>
        </authorList>
    </citation>
    <scope>NUCLEOTIDE SEQUENCE [LARGE SCALE GENOMIC DNA]</scope>
    <source>
        <strain evidence="2 3">GXAS 311</strain>
    </source>
</reference>
<feature type="chain" id="PRO_5045964294" description="Outer membrane beta-barrel protein" evidence="1">
    <location>
        <begin position="22"/>
        <end position="396"/>
    </location>
</feature>
<evidence type="ECO:0000256" key="1">
    <source>
        <dbReference type="SAM" id="SignalP"/>
    </source>
</evidence>
<gene>
    <name evidence="2" type="ORF">ABVT43_10695</name>
</gene>
<evidence type="ECO:0000313" key="2">
    <source>
        <dbReference type="EMBL" id="MET1255595.1"/>
    </source>
</evidence>
<sequence length="396" mass="46826">MKRYYWWLLVGAITLSTHLQSAQLDKNDTSDARELNDNKSVDINFDSIAVFGIDSNPLGLSDELEFEDETFALAGFYSNSQLFDWVFWDISVEKAQYFDDARIDWFTYWADVKLAHDFSIKTVPFAFELGGKTQHFDETYVDTRTGRIAVYQEQSIADRFDRDVEAYYFQLSYPMSTRGHIGLTYSEQKNDYQDYAIDELDNLDNDEVTTQLSFVFYPAQFSEFYLNFSETKREYLMRQDRDLAGELIAETVLQFHDYITDIGFRYLPSERNQWQFGFSYTNRSSQGTQYYDSQRGQLFIEGEFNLADFHRLKTRLDYQTFFYDESLGQTMAYFEKDDIDRHGATLSIEYTLTLATLLDSHLSFYGRLSASQFESNDRRYAFERQQIMAGFRWYLK</sequence>
<protein>
    <recommendedName>
        <fullName evidence="4">Outer membrane beta-barrel protein</fullName>
    </recommendedName>
</protein>
<comment type="caution">
    <text evidence="2">The sequence shown here is derived from an EMBL/GenBank/DDBJ whole genome shotgun (WGS) entry which is preliminary data.</text>
</comment>
<keyword evidence="1" id="KW-0732">Signal</keyword>
<dbReference type="Proteomes" id="UP001548189">
    <property type="component" value="Unassembled WGS sequence"/>
</dbReference>
<accession>A0ABV2BUK3</accession>
<dbReference type="RefSeq" id="WP_353896180.1">
    <property type="nucleotide sequence ID" value="NZ_JBEVCJ010000011.1"/>
</dbReference>
<proteinExistence type="predicted"/>
<evidence type="ECO:0008006" key="4">
    <source>
        <dbReference type="Google" id="ProtNLM"/>
    </source>
</evidence>
<name>A0ABV2BUK3_9GAMM</name>
<feature type="signal peptide" evidence="1">
    <location>
        <begin position="1"/>
        <end position="21"/>
    </location>
</feature>